<evidence type="ECO:0008006" key="4">
    <source>
        <dbReference type="Google" id="ProtNLM"/>
    </source>
</evidence>
<sequence length="141" mass="15485">MEKQVYIDPLNISFARAMEITTYIGLAVMVIFGLLYLVGLSGFVDMKQAIANWNLPVSEFWKEVKGIEIHGYAWFLSNLKGMDCLSMLGICILALAPLLALVAALARAGGQKAYIIFFLIMIAEFVFAIMKPIILPGVGGH</sequence>
<reference evidence="2 3" key="1">
    <citation type="submission" date="2016-04" db="EMBL/GenBank/DDBJ databases">
        <title>Genome analysis of Thermosulfurimonas dismutans, the first thermophilic sulfur-disproportionating bacterium of the phylum Thermodesulfobacteria.</title>
        <authorList>
            <person name="Mardanov A.V."/>
            <person name="Beletsky A.V."/>
            <person name="Kadnikov V.V."/>
            <person name="Slobodkin A.I."/>
            <person name="Ravin N.V."/>
        </authorList>
    </citation>
    <scope>NUCLEOTIDE SEQUENCE [LARGE SCALE GENOMIC DNA]</scope>
    <source>
        <strain evidence="2 3">S95</strain>
    </source>
</reference>
<keyword evidence="3" id="KW-1185">Reference proteome</keyword>
<evidence type="ECO:0000256" key="1">
    <source>
        <dbReference type="SAM" id="Phobius"/>
    </source>
</evidence>
<feature type="transmembrane region" description="Helical" evidence="1">
    <location>
        <begin position="85"/>
        <end position="106"/>
    </location>
</feature>
<accession>A0A179D2Y8</accession>
<dbReference type="AlphaFoldDB" id="A0A179D2Y8"/>
<feature type="transmembrane region" description="Helical" evidence="1">
    <location>
        <begin position="113"/>
        <end position="134"/>
    </location>
</feature>
<dbReference type="Proteomes" id="UP000078390">
    <property type="component" value="Unassembled WGS sequence"/>
</dbReference>
<keyword evidence="1" id="KW-0812">Transmembrane</keyword>
<name>A0A179D2Y8_9BACT</name>
<dbReference type="STRING" id="999894.TDIS_1488"/>
<dbReference type="EMBL" id="LWLG01000011">
    <property type="protein sequence ID" value="OAQ20444.1"/>
    <property type="molecule type" value="Genomic_DNA"/>
</dbReference>
<comment type="caution">
    <text evidence="2">The sequence shown here is derived from an EMBL/GenBank/DDBJ whole genome shotgun (WGS) entry which is preliminary data.</text>
</comment>
<evidence type="ECO:0000313" key="2">
    <source>
        <dbReference type="EMBL" id="OAQ20444.1"/>
    </source>
</evidence>
<feature type="transmembrane region" description="Helical" evidence="1">
    <location>
        <begin position="20"/>
        <end position="44"/>
    </location>
</feature>
<dbReference type="RefSeq" id="WP_068670896.1">
    <property type="nucleotide sequence ID" value="NZ_LWLG01000011.1"/>
</dbReference>
<keyword evidence="1" id="KW-1133">Transmembrane helix</keyword>
<proteinExistence type="predicted"/>
<evidence type="ECO:0000313" key="3">
    <source>
        <dbReference type="Proteomes" id="UP000078390"/>
    </source>
</evidence>
<protein>
    <recommendedName>
        <fullName evidence="4">DUF1634 domain-containing protein</fullName>
    </recommendedName>
</protein>
<organism evidence="2 3">
    <name type="scientific">Thermosulfurimonas dismutans</name>
    <dbReference type="NCBI Taxonomy" id="999894"/>
    <lineage>
        <taxon>Bacteria</taxon>
        <taxon>Pseudomonadati</taxon>
        <taxon>Thermodesulfobacteriota</taxon>
        <taxon>Thermodesulfobacteria</taxon>
        <taxon>Thermodesulfobacteriales</taxon>
        <taxon>Thermodesulfobacteriaceae</taxon>
        <taxon>Thermosulfurimonas</taxon>
    </lineage>
</organism>
<gene>
    <name evidence="2" type="ORF">TDIS_1488</name>
</gene>
<keyword evidence="1" id="KW-0472">Membrane</keyword>
<dbReference type="OrthoDB" id="9846445at2"/>